<dbReference type="EMBL" id="QPJK01000007">
    <property type="protein sequence ID" value="RCW68515.1"/>
    <property type="molecule type" value="Genomic_DNA"/>
</dbReference>
<dbReference type="RefSeq" id="WP_114470064.1">
    <property type="nucleotide sequence ID" value="NZ_QPJK01000007.1"/>
</dbReference>
<name>A0A368XKY3_9BURK</name>
<dbReference type="Proteomes" id="UP000252884">
    <property type="component" value="Unassembled WGS sequence"/>
</dbReference>
<protein>
    <submittedName>
        <fullName evidence="2">Extracellular solute-binding protein</fullName>
    </submittedName>
</protein>
<dbReference type="SUPFAM" id="SSF53850">
    <property type="entry name" value="Periplasmic binding protein-like II"/>
    <property type="match status" value="1"/>
</dbReference>
<feature type="signal peptide" evidence="1">
    <location>
        <begin position="1"/>
        <end position="23"/>
    </location>
</feature>
<organism evidence="2 3">
    <name type="scientific">Pseudorhodoferax soli</name>
    <dbReference type="NCBI Taxonomy" id="545864"/>
    <lineage>
        <taxon>Bacteria</taxon>
        <taxon>Pseudomonadati</taxon>
        <taxon>Pseudomonadota</taxon>
        <taxon>Betaproteobacteria</taxon>
        <taxon>Burkholderiales</taxon>
        <taxon>Comamonadaceae</taxon>
    </lineage>
</organism>
<keyword evidence="3" id="KW-1185">Reference proteome</keyword>
<comment type="caution">
    <text evidence="2">The sequence shown here is derived from an EMBL/GenBank/DDBJ whole genome shotgun (WGS) entry which is preliminary data.</text>
</comment>
<evidence type="ECO:0000256" key="1">
    <source>
        <dbReference type="SAM" id="SignalP"/>
    </source>
</evidence>
<dbReference type="Pfam" id="PF13531">
    <property type="entry name" value="SBP_bac_11"/>
    <property type="match status" value="1"/>
</dbReference>
<feature type="chain" id="PRO_5016611957" evidence="1">
    <location>
        <begin position="24"/>
        <end position="323"/>
    </location>
</feature>
<gene>
    <name evidence="2" type="ORF">DES41_10736</name>
</gene>
<reference evidence="2 3" key="1">
    <citation type="submission" date="2018-07" db="EMBL/GenBank/DDBJ databases">
        <title>Genomic Encyclopedia of Type Strains, Phase IV (KMG-IV): sequencing the most valuable type-strain genomes for metagenomic binning, comparative biology and taxonomic classification.</title>
        <authorList>
            <person name="Goeker M."/>
        </authorList>
    </citation>
    <scope>NUCLEOTIDE SEQUENCE [LARGE SCALE GENOMIC DNA]</scope>
    <source>
        <strain evidence="2 3">DSM 21634</strain>
    </source>
</reference>
<evidence type="ECO:0000313" key="3">
    <source>
        <dbReference type="Proteomes" id="UP000252884"/>
    </source>
</evidence>
<proteinExistence type="predicted"/>
<dbReference type="AlphaFoldDB" id="A0A368XKY3"/>
<accession>A0A368XKY3</accession>
<keyword evidence="1" id="KW-0732">Signal</keyword>
<evidence type="ECO:0000313" key="2">
    <source>
        <dbReference type="EMBL" id="RCW68515.1"/>
    </source>
</evidence>
<dbReference type="Gene3D" id="3.40.190.10">
    <property type="entry name" value="Periplasmic binding protein-like II"/>
    <property type="match status" value="2"/>
</dbReference>
<dbReference type="OrthoDB" id="9785015at2"/>
<sequence length="323" mass="33333">MKARFIRGVGALGIAAAAMSSHAACTTIGSTGTVGFNLAVASNFYLSAQSIAAGFLAIGPKAYDIYICEGSSAALYSAIVPSNTPQYAMFMSADAQRPADIASMYSSLTASAPFRYANGTPVFLLSPNAYAATSGSYPAVNYLVTGLSSSSSPPFAEAARSSTGLPVISNNVALSTTPPTRVSTLAVAEPSLAPYGVQAQVILNLMGQWVTPTSRGTNVTTACSSAICAYDNINLTLNAINNNAVTAGFVSYGQVCPALTGTTYAAGRYVLFPKYPTSQDAIMLKTTDATAQTKASDFATYMLGGAGATNWNTWLTNNCYQAI</sequence>